<dbReference type="RefSeq" id="WP_206715139.1">
    <property type="nucleotide sequence ID" value="NZ_CP071091.1"/>
</dbReference>
<feature type="transmembrane region" description="Helical" evidence="1">
    <location>
        <begin position="20"/>
        <end position="38"/>
    </location>
</feature>
<dbReference type="Pfam" id="PF07090">
    <property type="entry name" value="GATase1_like"/>
    <property type="match status" value="1"/>
</dbReference>
<organism evidence="3 4">
    <name type="scientific">Myxococcus landrumensis</name>
    <dbReference type="NCBI Taxonomy" id="2813577"/>
    <lineage>
        <taxon>Bacteria</taxon>
        <taxon>Pseudomonadati</taxon>
        <taxon>Myxococcota</taxon>
        <taxon>Myxococcia</taxon>
        <taxon>Myxococcales</taxon>
        <taxon>Cystobacterineae</taxon>
        <taxon>Myxococcaceae</taxon>
        <taxon>Myxococcus</taxon>
    </lineage>
</organism>
<evidence type="ECO:0000313" key="3">
    <source>
        <dbReference type="EMBL" id="QSQ13421.1"/>
    </source>
</evidence>
<name>A0ABX7N3W4_9BACT</name>
<keyword evidence="1" id="KW-0812">Transmembrane</keyword>
<dbReference type="InterPro" id="IPR036465">
    <property type="entry name" value="vWFA_dom_sf"/>
</dbReference>
<dbReference type="Proteomes" id="UP000663090">
    <property type="component" value="Chromosome"/>
</dbReference>
<gene>
    <name evidence="3" type="ORF">JY572_34595</name>
</gene>
<keyword evidence="1" id="KW-1133">Transmembrane helix</keyword>
<dbReference type="PANTHER" id="PTHR37947:SF1">
    <property type="entry name" value="BLL2462 PROTEIN"/>
    <property type="match status" value="1"/>
</dbReference>
<reference evidence="3 4" key="1">
    <citation type="submission" date="2021-02" db="EMBL/GenBank/DDBJ databases">
        <title>De Novo genome assembly of isolated myxobacteria.</title>
        <authorList>
            <person name="Stevens D.C."/>
        </authorList>
    </citation>
    <scope>NUCLEOTIDE SEQUENCE [LARGE SCALE GENOMIC DNA]</scope>
    <source>
        <strain evidence="3 4">SCHIC003</strain>
    </source>
</reference>
<accession>A0ABX7N3W4</accession>
<evidence type="ECO:0000259" key="2">
    <source>
        <dbReference type="Pfam" id="PF07090"/>
    </source>
</evidence>
<dbReference type="Gene3D" id="3.40.50.410">
    <property type="entry name" value="von Willebrand factor, type A domain"/>
    <property type="match status" value="1"/>
</dbReference>
<dbReference type="SUPFAM" id="SSF52317">
    <property type="entry name" value="Class I glutamine amidotransferase-like"/>
    <property type="match status" value="1"/>
</dbReference>
<keyword evidence="4" id="KW-1185">Reference proteome</keyword>
<protein>
    <submittedName>
        <fullName evidence="3">Theronine dehydrogenase</fullName>
    </submittedName>
</protein>
<dbReference type="CDD" id="cd00198">
    <property type="entry name" value="vWFA"/>
    <property type="match status" value="1"/>
</dbReference>
<feature type="domain" description="Putative glutamine amidotransferase" evidence="2">
    <location>
        <begin position="414"/>
        <end position="573"/>
    </location>
</feature>
<dbReference type="PANTHER" id="PTHR37947">
    <property type="entry name" value="BLL2462 PROTEIN"/>
    <property type="match status" value="1"/>
</dbReference>
<evidence type="ECO:0000256" key="1">
    <source>
        <dbReference type="SAM" id="Phobius"/>
    </source>
</evidence>
<keyword evidence="1" id="KW-0472">Membrane</keyword>
<dbReference type="EMBL" id="CP071091">
    <property type="protein sequence ID" value="QSQ13421.1"/>
    <property type="molecule type" value="Genomic_DNA"/>
</dbReference>
<sequence>MNSPTFNAWKLVSLSPLPTWAVVFLALGLLLGVALAAWGVRKEPSRGRRVLLWALRVGAGVAALFFLLEPGIRHLQVARMKNRVAVLVDRSASMDFPSEPGGPTRTAQVARFLEKAAPGLAGLQDRFTVELHGFDPELTPVTAASLVKEPPRGGTTDLLSALRSVAGAGQGARKLSGVLLLSDGTDNAELKAGAVGRARAALVDLGVPVSTFTVGQEALKDLSIEGLKVDDFAFVRNSLTVEAEIHGRGFRGQDIPVVLRQEGKTVASKTVRLETSDDVKPVSFTFTPDQTGRFVYTVSVPTFPDEAVAENNSRSFTLKVIRDRVRVLLVVGRPSWDERYLRGLLKQDANVDLISFYILRTLSDDPGTTNDRELSLIPFPMEEIFDTKLDTFDVVIFQNFGYTDPSLSIAEYERNLERYIHNGGAFVMLGGDSVLGEGRANMPTLMEALPVVAAGPANPEPFTARLTPEGLRHPVTAIGMGASATEAAWTQLPPIPGANLTRARPGATVLLEHPHLTTDGKNAPLVAVWDYGRGRSLVMATDASWYWAFAAHRDGSPNRAYDRFWGNALRWLVRDPDLTTLKVTADPPAVEPGRPVAVVVQARSADYQPAQDAQVRVELFSVASQKPVAVQTGATGQDGVVRLEFAPPEPGPYKLLATAKKGETELGQGEDAVAVRAVGPELSDASVRPELMEAIAQVTGGKAYKLPQDGLPDVPLLDPPVVEVGRAKDQPLWDRWYYLVALIGLLGAEWFARRRFGYV</sequence>
<dbReference type="InterPro" id="IPR029062">
    <property type="entry name" value="Class_I_gatase-like"/>
</dbReference>
<dbReference type="Gene3D" id="3.40.50.880">
    <property type="match status" value="1"/>
</dbReference>
<dbReference type="InterPro" id="IPR010768">
    <property type="entry name" value="GATase1-like"/>
</dbReference>
<evidence type="ECO:0000313" key="4">
    <source>
        <dbReference type="Proteomes" id="UP000663090"/>
    </source>
</evidence>
<feature type="transmembrane region" description="Helical" evidence="1">
    <location>
        <begin position="50"/>
        <end position="68"/>
    </location>
</feature>
<proteinExistence type="predicted"/>
<dbReference type="SUPFAM" id="SSF53300">
    <property type="entry name" value="vWA-like"/>
    <property type="match status" value="1"/>
</dbReference>